<evidence type="ECO:0000313" key="3">
    <source>
        <dbReference type="Proteomes" id="UP000439903"/>
    </source>
</evidence>
<protein>
    <submittedName>
        <fullName evidence="2">Putative hatpase domain protein</fullName>
    </submittedName>
</protein>
<dbReference type="OrthoDB" id="10031156at2759"/>
<dbReference type="PANTHER" id="PTHR47839:SF1">
    <property type="entry name" value="DOMAIN PROTEIN, PUTATIVE (AFU_ORTHOLOGUE AFUA_6G04830)-RELATED"/>
    <property type="match status" value="1"/>
</dbReference>
<evidence type="ECO:0000313" key="2">
    <source>
        <dbReference type="EMBL" id="KAF0425086.1"/>
    </source>
</evidence>
<dbReference type="Pfam" id="PF25794">
    <property type="entry name" value="SACS"/>
    <property type="match status" value="1"/>
</dbReference>
<reference evidence="2 3" key="1">
    <citation type="journal article" date="2019" name="Environ. Microbiol.">
        <title>At the nexus of three kingdoms: the genome of the mycorrhizal fungus Gigaspora margarita provides insights into plant, endobacterial and fungal interactions.</title>
        <authorList>
            <person name="Venice F."/>
            <person name="Ghignone S."/>
            <person name="Salvioli di Fossalunga A."/>
            <person name="Amselem J."/>
            <person name="Novero M."/>
            <person name="Xianan X."/>
            <person name="Sedzielewska Toro K."/>
            <person name="Morin E."/>
            <person name="Lipzen A."/>
            <person name="Grigoriev I.V."/>
            <person name="Henrissat B."/>
            <person name="Martin F.M."/>
            <person name="Bonfante P."/>
        </authorList>
    </citation>
    <scope>NUCLEOTIDE SEQUENCE [LARGE SCALE GENOMIC DNA]</scope>
    <source>
        <strain evidence="2 3">BEG34</strain>
    </source>
</reference>
<dbReference type="SUPFAM" id="SSF55874">
    <property type="entry name" value="ATPase domain of HSP90 chaperone/DNA topoisomerase II/histidine kinase"/>
    <property type="match status" value="1"/>
</dbReference>
<feature type="domain" description="Sacsin/Nov" evidence="1">
    <location>
        <begin position="71"/>
        <end position="186"/>
    </location>
</feature>
<dbReference type="Pfam" id="PF12449">
    <property type="entry name" value="DUF3684"/>
    <property type="match status" value="1"/>
</dbReference>
<dbReference type="EMBL" id="WTPW01001631">
    <property type="protein sequence ID" value="KAF0425086.1"/>
    <property type="molecule type" value="Genomic_DNA"/>
</dbReference>
<comment type="caution">
    <text evidence="2">The sequence shown here is derived from an EMBL/GenBank/DDBJ whole genome shotgun (WGS) entry which is preliminary data.</text>
</comment>
<dbReference type="InterPro" id="IPR022155">
    <property type="entry name" value="DUF3684"/>
</dbReference>
<keyword evidence="3" id="KW-1185">Reference proteome</keyword>
<dbReference type="InterPro" id="IPR036890">
    <property type="entry name" value="HATPase_C_sf"/>
</dbReference>
<proteinExistence type="predicted"/>
<name>A0A8H4A3U2_GIGMA</name>
<dbReference type="InterPro" id="IPR058210">
    <property type="entry name" value="SACS/Nov_dom"/>
</dbReference>
<dbReference type="NCBIfam" id="NF047352">
    <property type="entry name" value="P_loop_sacsin"/>
    <property type="match status" value="1"/>
</dbReference>
<sequence>MPIKNPLGIQKIIRYLDLNEKSFLHSSIPPNNNLFIHIIKNIKMSVDDCRNQVMNCSEANEVRVEVNQRHLIDKMLARYASEFVIFRELMQNADDAKATAVQIIFSTEKSGKLNTITGINNARHTKYARIQFRNNGFAFRPEDWNRLKKIAEGNPDEKKIGAFGVGFYSLFSVCEQPFVSSGGQGMAFYWHGDQLLAKQATTSVKDEWTTFLMDVREPAEFPDLDKFGRFLATSLGFTVNLREVSVYFDDHNHCIIHLKKQMGNPRSMAIRSDINKCSPKNMFKLESVEVCDVQLNVRRIIPTDMSLSKSLFRNYPTENASIRLCVASGNLKVQVQKEFVAEMERMTKKKPPSQTTMHLIFTRNDDNFEFKNKMSKIFQDLLPFPEQGRIFIGFRTHQTTGCSVHIAARVIPTVERESIDFADKTLSVYNSEMLCLAGVLCRLLYEDEMSQVANLYQKLKLTDSVRELLEKRAAHALAHFNFHPSTPDPQVEKIIEPQFFNCNSSWFPIISTSCIDTISKVRLPNPEMATFVKSVSVVPKILMDQCEAFFKMAKDKKLIEEISIDDVFKELKSRILSEDEIIDLIRWWISYCSKQNIPKDQFDQFMKLTIIRVGKFDLPLKNFRYFLNPSKIQPDADLPPNLFPYGISKKFNKDDFKCFNWTELTLVEWTQYIVDKPELENDAKYVDKFWEVLSRNINSISNDNQTIIYKLLYKKKCIPTKLGLKRPKQTYFPNVTLFSDLPNINMKYFNKIPEKFFIKLGVRKCVELQLVFDRLASPGNLDHMQLVKYFTQNEEHLKRREIEKLKSTAIWLREQQFDNVNVIKYGKIGSMNNISRFEDQRCLAKDLYVPYAQNRDLGLPVIQWKGRWNNNANEEKFLIKLGLQLYPSLQTVLKLATPVTNITIRNKALDFFIKNFYHYREVYDATLIQEKFLPCIDGTYAKPSECFSNCECTVMRFNSLRQDLCNRAEELGIRQHPSSEKLLKRLSQEPPKSIYEAKKIFNYLASRRGDFDYWDWKTLANLSFIPIQHKSSFSKITYTTPKNCFLKSSDERFIELFPHVDFGENANKFLENCGVRLNPSPATLAERLVTSSEEFYNEDIDKYITILNIIACDLNSIENNKNLFNKMCQSPILLGLKKPEQYHLARADDIFIHDNAHYAKIFNPLICPFKDNLEKLYKALGCRSLDASVKETPQPKGKVTTSQTSDEVQQKILERLPIYYNEITNDNIRNNEEWINKLKVKEIQDINISYTLDTIVKIEPARACVGSESDNSLVLYVTRNKIDYFDISKALLNYIHKNFRRENISHMYNILTQSQEFLERLCPSNYILKANKGKIHGLLPKTKWSAPVSIITLEVLQDELLNLINSCRSNLEGTVDNQATVNTLTDCKTYCDIIPELSLTYVGVKNEIKLYIAKNLDSSIILSKSMENTLMCFINILINLADVFGIKRDKIHIFYDNYSSSIAFNRQNALFFSLKYYIESHYSENSTLSSNAMISWFMTFCHELAHNAIKQHSSKHEYYLQSFAKLYMPKLFNKMQQLNISF</sequence>
<dbReference type="PANTHER" id="PTHR47839">
    <property type="entry name" value="DOMAIN PROTEIN, PUTATIVE (AFU_ORTHOLOGUE AFUA_6G04830)-RELATED"/>
    <property type="match status" value="1"/>
</dbReference>
<dbReference type="Gene3D" id="3.30.565.10">
    <property type="entry name" value="Histidine kinase-like ATPase, C-terminal domain"/>
    <property type="match status" value="1"/>
</dbReference>
<accession>A0A8H4A3U2</accession>
<dbReference type="Proteomes" id="UP000439903">
    <property type="component" value="Unassembled WGS sequence"/>
</dbReference>
<organism evidence="2 3">
    <name type="scientific">Gigaspora margarita</name>
    <dbReference type="NCBI Taxonomy" id="4874"/>
    <lineage>
        <taxon>Eukaryota</taxon>
        <taxon>Fungi</taxon>
        <taxon>Fungi incertae sedis</taxon>
        <taxon>Mucoromycota</taxon>
        <taxon>Glomeromycotina</taxon>
        <taxon>Glomeromycetes</taxon>
        <taxon>Diversisporales</taxon>
        <taxon>Gigasporaceae</taxon>
        <taxon>Gigaspora</taxon>
    </lineage>
</organism>
<gene>
    <name evidence="2" type="ORF">F8M41_006433</name>
</gene>
<evidence type="ECO:0000259" key="1">
    <source>
        <dbReference type="Pfam" id="PF25794"/>
    </source>
</evidence>